<evidence type="ECO:0000256" key="1">
    <source>
        <dbReference type="PIRSR" id="PIRSR001359-1"/>
    </source>
</evidence>
<reference evidence="4 5" key="1">
    <citation type="submission" date="2019-01" db="EMBL/GenBank/DDBJ databases">
        <authorList>
            <consortium name="Pathogen Informatics"/>
        </authorList>
    </citation>
    <scope>NUCLEOTIDE SEQUENCE [LARGE SCALE GENOMIC DNA]</scope>
    <source>
        <strain evidence="4 5">NCTC10166</strain>
    </source>
</reference>
<dbReference type="Gene3D" id="3.20.20.70">
    <property type="entry name" value="Aldolase class I"/>
    <property type="match status" value="1"/>
</dbReference>
<dbReference type="PANTHER" id="PTHR30304:SF0">
    <property type="entry name" value="D-TAGATOSE-1,6-BISPHOSPHATE ALDOLASE SUBUNIT GATY-RELATED"/>
    <property type="match status" value="1"/>
</dbReference>
<sequence>MQIKNFSKYLQNLVKKNKPILAFNVINLETLKAVIKAGEETKVPLIIQLTPSAIEYANYDLFIPAVKKAIQNSKAKFALHLDHCQDLKLIKKAIKDGFNSIMYDGSILPIEENIEFSNKVKKIALNTVLELEIGKIGGKEENVVEQNVEILDIKDIEFFYQKTKSELLAIAFGTSHGIYKKEANLNFEILKKFKKKFPHAALVMHGTSGLEIQDIQKSIKAGITKINIATDLLISYTEAFQNFVNKNPKIYDLRKINNYAIDKTKEKVIFYINNLVLN</sequence>
<evidence type="ECO:0000313" key="5">
    <source>
        <dbReference type="Proteomes" id="UP000289440"/>
    </source>
</evidence>
<dbReference type="EMBL" id="LR214951">
    <property type="protein sequence ID" value="VEU59833.1"/>
    <property type="molecule type" value="Genomic_DNA"/>
</dbReference>
<feature type="binding site" evidence="3">
    <location>
        <position position="104"/>
    </location>
    <ligand>
        <name>Zn(2+)</name>
        <dbReference type="ChEBI" id="CHEBI:29105"/>
        <label>2</label>
    </ligand>
</feature>
<dbReference type="PANTHER" id="PTHR30304">
    <property type="entry name" value="D-TAGATOSE-1,6-BISPHOSPHATE ALDOLASE"/>
    <property type="match status" value="1"/>
</dbReference>
<dbReference type="GO" id="GO:0005975">
    <property type="term" value="P:carbohydrate metabolic process"/>
    <property type="evidence" value="ECO:0007669"/>
    <property type="project" value="InterPro"/>
</dbReference>
<evidence type="ECO:0000256" key="3">
    <source>
        <dbReference type="PIRSR" id="PIRSR001359-3"/>
    </source>
</evidence>
<evidence type="ECO:0000313" key="4">
    <source>
        <dbReference type="EMBL" id="VEU59833.1"/>
    </source>
</evidence>
<dbReference type="GO" id="GO:0008270">
    <property type="term" value="F:zinc ion binding"/>
    <property type="evidence" value="ECO:0007669"/>
    <property type="project" value="InterPro"/>
</dbReference>
<accession>A0A449A6P4</accession>
<feature type="active site" description="Proton donor" evidence="1">
    <location>
        <position position="82"/>
    </location>
</feature>
<keyword evidence="5" id="KW-1185">Reference proteome</keyword>
<feature type="binding site" evidence="3">
    <location>
        <position position="132"/>
    </location>
    <ligand>
        <name>Zn(2+)</name>
        <dbReference type="ChEBI" id="CHEBI:29105"/>
        <label>2</label>
    </ligand>
</feature>
<dbReference type="InterPro" id="IPR050246">
    <property type="entry name" value="Class_II_FBP_aldolase"/>
</dbReference>
<dbReference type="EC" id="4.1.2.13" evidence="4"/>
<dbReference type="InterPro" id="IPR000771">
    <property type="entry name" value="FBA_II"/>
</dbReference>
<dbReference type="Pfam" id="PF01116">
    <property type="entry name" value="F_bP_aldolase"/>
    <property type="match status" value="1"/>
</dbReference>
<dbReference type="GO" id="GO:0004332">
    <property type="term" value="F:fructose-bisphosphate aldolase activity"/>
    <property type="evidence" value="ECO:0007669"/>
    <property type="project" value="UniProtKB-EC"/>
</dbReference>
<dbReference type="NCBIfam" id="TIGR00167">
    <property type="entry name" value="cbbA"/>
    <property type="match status" value="1"/>
</dbReference>
<proteinExistence type="predicted"/>
<dbReference type="InterPro" id="IPR013785">
    <property type="entry name" value="Aldolase_TIM"/>
</dbReference>
<evidence type="ECO:0000256" key="2">
    <source>
        <dbReference type="PIRSR" id="PIRSR001359-2"/>
    </source>
</evidence>
<feature type="binding site" evidence="2">
    <location>
        <begin position="227"/>
        <end position="230"/>
    </location>
    <ligand>
        <name>dihydroxyacetone phosphate</name>
        <dbReference type="ChEBI" id="CHEBI:57642"/>
    </ligand>
</feature>
<feature type="binding site" evidence="2">
    <location>
        <position position="177"/>
    </location>
    <ligand>
        <name>dihydroxyacetone phosphate</name>
        <dbReference type="ChEBI" id="CHEBI:57642"/>
    </ligand>
</feature>
<dbReference type="SUPFAM" id="SSF51569">
    <property type="entry name" value="Aldolase"/>
    <property type="match status" value="1"/>
</dbReference>
<feature type="binding site" evidence="3">
    <location>
        <position position="205"/>
    </location>
    <ligand>
        <name>Zn(2+)</name>
        <dbReference type="ChEBI" id="CHEBI:29105"/>
        <label>1</label>
        <note>catalytic</note>
    </ligand>
</feature>
<feature type="binding site" evidence="3">
    <location>
        <position position="83"/>
    </location>
    <ligand>
        <name>Zn(2+)</name>
        <dbReference type="ChEBI" id="CHEBI:29105"/>
        <label>1</label>
        <note>catalytic</note>
    </ligand>
</feature>
<keyword evidence="4" id="KW-0456">Lyase</keyword>
<protein>
    <submittedName>
        <fullName evidence="4">Probable fructose-bisphosphate aldolase</fullName>
        <ecNumber evidence="4">4.1.2.13</ecNumber>
    </submittedName>
</protein>
<dbReference type="RefSeq" id="WP_129720196.1">
    <property type="nucleotide sequence ID" value="NZ_LR214951.1"/>
</dbReference>
<feature type="binding site" evidence="2">
    <location>
        <begin position="206"/>
        <end position="208"/>
    </location>
    <ligand>
        <name>dihydroxyacetone phosphate</name>
        <dbReference type="ChEBI" id="CHEBI:57642"/>
    </ligand>
</feature>
<dbReference type="OrthoDB" id="9803995at2"/>
<organism evidence="4 5">
    <name type="scientific">Mesomycoplasma neurolyticum</name>
    <dbReference type="NCBI Taxonomy" id="2120"/>
    <lineage>
        <taxon>Bacteria</taxon>
        <taxon>Bacillati</taxon>
        <taxon>Mycoplasmatota</taxon>
        <taxon>Mycoplasmoidales</taxon>
        <taxon>Metamycoplasmataceae</taxon>
        <taxon>Mesomycoplasma</taxon>
    </lineage>
</organism>
<dbReference type="AlphaFoldDB" id="A0A449A6P4"/>
<dbReference type="PROSITE" id="PS00806">
    <property type="entry name" value="ALDOLASE_CLASS_II_2"/>
    <property type="match status" value="1"/>
</dbReference>
<dbReference type="PIRSF" id="PIRSF001359">
    <property type="entry name" value="F_bP_aldolase_II"/>
    <property type="match status" value="1"/>
</dbReference>
<keyword evidence="3" id="KW-0862">Zinc</keyword>
<dbReference type="KEGG" id="mnu:NCTC10166_00819"/>
<dbReference type="Proteomes" id="UP000289440">
    <property type="component" value="Chromosome"/>
</dbReference>
<dbReference type="CDD" id="cd00947">
    <property type="entry name" value="TBP_aldolase_IIB"/>
    <property type="match status" value="1"/>
</dbReference>
<comment type="cofactor">
    <cofactor evidence="3">
        <name>Zn(2+)</name>
        <dbReference type="ChEBI" id="CHEBI:29105"/>
    </cofactor>
    <text evidence="3">Binds 2 Zn(2+) ions per subunit. One is catalytic and the other provides a structural contribution.</text>
</comment>
<name>A0A449A6P4_9BACT</name>
<keyword evidence="3" id="KW-0479">Metal-binding</keyword>
<feature type="binding site" evidence="3">
    <location>
        <position position="176"/>
    </location>
    <ligand>
        <name>Zn(2+)</name>
        <dbReference type="ChEBI" id="CHEBI:29105"/>
        <label>1</label>
        <note>catalytic</note>
    </ligand>
</feature>
<gene>
    <name evidence="4" type="primary">fbaA</name>
    <name evidence="4" type="ORF">NCTC10166_00819</name>
</gene>